<protein>
    <submittedName>
        <fullName evidence="2">Uncharacterized protein</fullName>
    </submittedName>
</protein>
<evidence type="ECO:0000313" key="3">
    <source>
        <dbReference type="Proteomes" id="UP000243459"/>
    </source>
</evidence>
<dbReference type="AlphaFoldDB" id="A0A5P1FRT2"/>
<keyword evidence="3" id="KW-1185">Reference proteome</keyword>
<gene>
    <name evidence="2" type="ORF">A4U43_C01F21030</name>
</gene>
<accession>A0A5P1FRT2</accession>
<feature type="region of interest" description="Disordered" evidence="1">
    <location>
        <begin position="53"/>
        <end position="87"/>
    </location>
</feature>
<reference evidence="3" key="1">
    <citation type="journal article" date="2017" name="Nat. Commun.">
        <title>The asparagus genome sheds light on the origin and evolution of a young Y chromosome.</title>
        <authorList>
            <person name="Harkess A."/>
            <person name="Zhou J."/>
            <person name="Xu C."/>
            <person name="Bowers J.E."/>
            <person name="Van der Hulst R."/>
            <person name="Ayyampalayam S."/>
            <person name="Mercati F."/>
            <person name="Riccardi P."/>
            <person name="McKain M.R."/>
            <person name="Kakrana A."/>
            <person name="Tang H."/>
            <person name="Ray J."/>
            <person name="Groenendijk J."/>
            <person name="Arikit S."/>
            <person name="Mathioni S.M."/>
            <person name="Nakano M."/>
            <person name="Shan H."/>
            <person name="Telgmann-Rauber A."/>
            <person name="Kanno A."/>
            <person name="Yue Z."/>
            <person name="Chen H."/>
            <person name="Li W."/>
            <person name="Chen Y."/>
            <person name="Xu X."/>
            <person name="Zhang Y."/>
            <person name="Luo S."/>
            <person name="Chen H."/>
            <person name="Gao J."/>
            <person name="Mao Z."/>
            <person name="Pires J.C."/>
            <person name="Luo M."/>
            <person name="Kudrna D."/>
            <person name="Wing R.A."/>
            <person name="Meyers B.C."/>
            <person name="Yi K."/>
            <person name="Kong H."/>
            <person name="Lavrijsen P."/>
            <person name="Sunseri F."/>
            <person name="Falavigna A."/>
            <person name="Ye Y."/>
            <person name="Leebens-Mack J.H."/>
            <person name="Chen G."/>
        </authorList>
    </citation>
    <scope>NUCLEOTIDE SEQUENCE [LARGE SCALE GENOMIC DNA]</scope>
    <source>
        <strain evidence="3">cv. DH0086</strain>
    </source>
</reference>
<evidence type="ECO:0000256" key="1">
    <source>
        <dbReference type="SAM" id="MobiDB-lite"/>
    </source>
</evidence>
<dbReference type="Proteomes" id="UP000243459">
    <property type="component" value="Chromosome 1"/>
</dbReference>
<dbReference type="EMBL" id="CM007381">
    <property type="protein sequence ID" value="ONK80724.1"/>
    <property type="molecule type" value="Genomic_DNA"/>
</dbReference>
<dbReference type="Gramene" id="ONK80724">
    <property type="protein sequence ID" value="ONK80724"/>
    <property type="gene ID" value="A4U43_C01F21030"/>
</dbReference>
<name>A0A5P1FRT2_ASPOF</name>
<proteinExistence type="predicted"/>
<sequence>MKGPIARKNQLACHVGLSKTLSTNDRSVQIELTLLSYLFTLQHLPFAPRFHKRGANTSFPSCRPRPYDYDTPRQHGPSHSRSALMRPAVDQVKAQGLRIRFLELKFPRAEAGLPEGRENIDLITWKDQYQPSLRAVRP</sequence>
<evidence type="ECO:0000313" key="2">
    <source>
        <dbReference type="EMBL" id="ONK80724.1"/>
    </source>
</evidence>
<organism evidence="2 3">
    <name type="scientific">Asparagus officinalis</name>
    <name type="common">Garden asparagus</name>
    <dbReference type="NCBI Taxonomy" id="4686"/>
    <lineage>
        <taxon>Eukaryota</taxon>
        <taxon>Viridiplantae</taxon>
        <taxon>Streptophyta</taxon>
        <taxon>Embryophyta</taxon>
        <taxon>Tracheophyta</taxon>
        <taxon>Spermatophyta</taxon>
        <taxon>Magnoliopsida</taxon>
        <taxon>Liliopsida</taxon>
        <taxon>Asparagales</taxon>
        <taxon>Asparagaceae</taxon>
        <taxon>Asparagoideae</taxon>
        <taxon>Asparagus</taxon>
    </lineage>
</organism>